<comment type="caution">
    <text evidence="3">The sequence shown here is derived from an EMBL/GenBank/DDBJ whole genome shotgun (WGS) entry which is preliminary data.</text>
</comment>
<evidence type="ECO:0000313" key="3">
    <source>
        <dbReference type="EMBL" id="MBR0559810.1"/>
    </source>
</evidence>
<dbReference type="PROSITE" id="PS50076">
    <property type="entry name" value="DNAJ_2"/>
    <property type="match status" value="1"/>
</dbReference>
<dbReference type="Pfam" id="PF00226">
    <property type="entry name" value="DnaJ"/>
    <property type="match status" value="1"/>
</dbReference>
<evidence type="ECO:0000313" key="4">
    <source>
        <dbReference type="Proteomes" id="UP000677812"/>
    </source>
</evidence>
<dbReference type="CDD" id="cd06257">
    <property type="entry name" value="DnaJ"/>
    <property type="match status" value="1"/>
</dbReference>
<dbReference type="CDD" id="cd10747">
    <property type="entry name" value="DnaJ_C"/>
    <property type="match status" value="1"/>
</dbReference>
<evidence type="ECO:0000259" key="2">
    <source>
        <dbReference type="PROSITE" id="PS50076"/>
    </source>
</evidence>
<dbReference type="SUPFAM" id="SSF49493">
    <property type="entry name" value="HSP40/DnaJ peptide-binding domain"/>
    <property type="match status" value="2"/>
</dbReference>
<dbReference type="InterPro" id="IPR002939">
    <property type="entry name" value="DnaJ_C"/>
</dbReference>
<dbReference type="RefSeq" id="WP_211681596.1">
    <property type="nucleotide sequence ID" value="NZ_JAGRQH010000003.1"/>
</dbReference>
<keyword evidence="1" id="KW-0143">Chaperone</keyword>
<accession>A0ABS5E7C0</accession>
<dbReference type="PROSITE" id="PS00636">
    <property type="entry name" value="DNAJ_1"/>
    <property type="match status" value="1"/>
</dbReference>
<dbReference type="InterPro" id="IPR001623">
    <property type="entry name" value="DnaJ_domain"/>
</dbReference>
<name>A0ABS5E7C0_9PROT</name>
<dbReference type="EMBL" id="JAGRQH010000003">
    <property type="protein sequence ID" value="MBR0559810.1"/>
    <property type="molecule type" value="Genomic_DNA"/>
</dbReference>
<dbReference type="Proteomes" id="UP000677812">
    <property type="component" value="Unassembled WGS sequence"/>
</dbReference>
<keyword evidence="4" id="KW-1185">Reference proteome</keyword>
<dbReference type="PANTHER" id="PTHR43096">
    <property type="entry name" value="DNAJ HOMOLOG 1, MITOCHONDRIAL-RELATED"/>
    <property type="match status" value="1"/>
</dbReference>
<sequence>MKDPYATLGVSKSATDKDIRSAYRRLAKQYHPDHNPNNTEAEEKFKAVGQAYNILGDKEKRAQFDRGEIGSDGQERGPFGAGGFGGGQGFNQEDLGSFFSDMFGGGFSGDFQPGGTAGRRTSKGSDRRYEVTITFVQAVLGTTLDLALGEGGHTEVKVPPGLEDGQTLRVRGKGAPGRAMRPGQPGVPGDALITVSVKDDSRFTRTGRNIRMTQKVPLKTAILGGKIIIDTPAGAVTVKIPKHSDSGKVLRLGGRGIAASRQAPAGDLLVTLQVQIGTLAAELEPFLESLAEV</sequence>
<dbReference type="SUPFAM" id="SSF46565">
    <property type="entry name" value="Chaperone J-domain"/>
    <property type="match status" value="1"/>
</dbReference>
<dbReference type="InterPro" id="IPR018253">
    <property type="entry name" value="DnaJ_domain_CS"/>
</dbReference>
<proteinExistence type="predicted"/>
<evidence type="ECO:0000256" key="1">
    <source>
        <dbReference type="ARBA" id="ARBA00023186"/>
    </source>
</evidence>
<dbReference type="Gene3D" id="2.60.260.20">
    <property type="entry name" value="Urease metallochaperone UreE, N-terminal domain"/>
    <property type="match status" value="2"/>
</dbReference>
<dbReference type="PANTHER" id="PTHR43096:SF52">
    <property type="entry name" value="DNAJ HOMOLOG 1, MITOCHONDRIAL-RELATED"/>
    <property type="match status" value="1"/>
</dbReference>
<protein>
    <submittedName>
        <fullName evidence="3">DnaJ domain-containing protein</fullName>
    </submittedName>
</protein>
<gene>
    <name evidence="3" type="ORF">KB213_07060</name>
</gene>
<dbReference type="PRINTS" id="PR00625">
    <property type="entry name" value="JDOMAIN"/>
</dbReference>
<dbReference type="Pfam" id="PF01556">
    <property type="entry name" value="DnaJ_C"/>
    <property type="match status" value="1"/>
</dbReference>
<dbReference type="SMART" id="SM00271">
    <property type="entry name" value="DnaJ"/>
    <property type="match status" value="1"/>
</dbReference>
<dbReference type="Gene3D" id="1.10.287.110">
    <property type="entry name" value="DnaJ domain"/>
    <property type="match status" value="1"/>
</dbReference>
<reference evidence="3 4" key="1">
    <citation type="submission" date="2021-04" db="EMBL/GenBank/DDBJ databases">
        <title>The complete genome sequence of Neokomagataea sp. TBRC 2177.</title>
        <authorList>
            <person name="Charoenyingcharoen P."/>
            <person name="Yukphan P."/>
        </authorList>
    </citation>
    <scope>NUCLEOTIDE SEQUENCE [LARGE SCALE GENOMIC DNA]</scope>
    <source>
        <strain evidence="3 4">TBRC 2177</strain>
    </source>
</reference>
<dbReference type="InterPro" id="IPR008971">
    <property type="entry name" value="HSP40/DnaJ_pept-bd"/>
</dbReference>
<dbReference type="InterPro" id="IPR036869">
    <property type="entry name" value="J_dom_sf"/>
</dbReference>
<feature type="domain" description="J" evidence="2">
    <location>
        <begin position="3"/>
        <end position="68"/>
    </location>
</feature>
<organism evidence="3 4">
    <name type="scientific">Neokomagataea anthophila</name>
    <dbReference type="NCBI Taxonomy" id="2826925"/>
    <lineage>
        <taxon>Bacteria</taxon>
        <taxon>Pseudomonadati</taxon>
        <taxon>Pseudomonadota</taxon>
        <taxon>Alphaproteobacteria</taxon>
        <taxon>Acetobacterales</taxon>
        <taxon>Acetobacteraceae</taxon>
        <taxon>Neokomagataea</taxon>
    </lineage>
</organism>